<accession>A0A8T0IDY3</accession>
<feature type="compositionally biased region" description="Polar residues" evidence="1">
    <location>
        <begin position="39"/>
        <end position="49"/>
    </location>
</feature>
<dbReference type="AlphaFoldDB" id="A0A8T0IDY3"/>
<reference evidence="3" key="1">
    <citation type="submission" date="2020-06" db="EMBL/GenBank/DDBJ databases">
        <title>WGS assembly of Ceratodon purpureus strain R40.</title>
        <authorList>
            <person name="Carey S.B."/>
            <person name="Jenkins J."/>
            <person name="Shu S."/>
            <person name="Lovell J.T."/>
            <person name="Sreedasyam A."/>
            <person name="Maumus F."/>
            <person name="Tiley G.P."/>
            <person name="Fernandez-Pozo N."/>
            <person name="Barry K."/>
            <person name="Chen C."/>
            <person name="Wang M."/>
            <person name="Lipzen A."/>
            <person name="Daum C."/>
            <person name="Saski C.A."/>
            <person name="Payton A.C."/>
            <person name="Mcbreen J.C."/>
            <person name="Conrad R.E."/>
            <person name="Kollar L.M."/>
            <person name="Olsson S."/>
            <person name="Huttunen S."/>
            <person name="Landis J.B."/>
            <person name="Wickett N.J."/>
            <person name="Johnson M.G."/>
            <person name="Rensing S.A."/>
            <person name="Grimwood J."/>
            <person name="Schmutz J."/>
            <person name="Mcdaniel S.F."/>
        </authorList>
    </citation>
    <scope>NUCLEOTIDE SEQUENCE</scope>
    <source>
        <strain evidence="3">R40</strain>
    </source>
</reference>
<evidence type="ECO:0000313" key="3">
    <source>
        <dbReference type="EMBL" id="KAG0581954.1"/>
    </source>
</evidence>
<keyword evidence="2" id="KW-0732">Signal</keyword>
<organism evidence="3 4">
    <name type="scientific">Ceratodon purpureus</name>
    <name type="common">Fire moss</name>
    <name type="synonym">Dicranum purpureum</name>
    <dbReference type="NCBI Taxonomy" id="3225"/>
    <lineage>
        <taxon>Eukaryota</taxon>
        <taxon>Viridiplantae</taxon>
        <taxon>Streptophyta</taxon>
        <taxon>Embryophyta</taxon>
        <taxon>Bryophyta</taxon>
        <taxon>Bryophytina</taxon>
        <taxon>Bryopsida</taxon>
        <taxon>Dicranidae</taxon>
        <taxon>Pseudoditrichales</taxon>
        <taxon>Ditrichaceae</taxon>
        <taxon>Ceratodon</taxon>
    </lineage>
</organism>
<keyword evidence="4" id="KW-1185">Reference proteome</keyword>
<feature type="chain" id="PRO_5035861405" evidence="2">
    <location>
        <begin position="19"/>
        <end position="49"/>
    </location>
</feature>
<evidence type="ECO:0000313" key="4">
    <source>
        <dbReference type="Proteomes" id="UP000822688"/>
    </source>
</evidence>
<gene>
    <name evidence="3" type="ORF">KC19_3G022900</name>
</gene>
<protein>
    <submittedName>
        <fullName evidence="3">Uncharacterized protein</fullName>
    </submittedName>
</protein>
<evidence type="ECO:0000256" key="1">
    <source>
        <dbReference type="SAM" id="MobiDB-lite"/>
    </source>
</evidence>
<dbReference type="EMBL" id="CM026423">
    <property type="protein sequence ID" value="KAG0581954.1"/>
    <property type="molecule type" value="Genomic_DNA"/>
</dbReference>
<evidence type="ECO:0000256" key="2">
    <source>
        <dbReference type="SAM" id="SignalP"/>
    </source>
</evidence>
<feature type="signal peptide" evidence="2">
    <location>
        <begin position="1"/>
        <end position="18"/>
    </location>
</feature>
<proteinExistence type="predicted"/>
<sequence length="49" mass="5537">MQFMLVKIAFCFINLAKLEINSNDSGTRNQHRGDDGKYGSSTSLLMDLR</sequence>
<name>A0A8T0IDY3_CERPU</name>
<comment type="caution">
    <text evidence="3">The sequence shown here is derived from an EMBL/GenBank/DDBJ whole genome shotgun (WGS) entry which is preliminary data.</text>
</comment>
<dbReference type="Proteomes" id="UP000822688">
    <property type="component" value="Chromosome 3"/>
</dbReference>
<feature type="region of interest" description="Disordered" evidence="1">
    <location>
        <begin position="23"/>
        <end position="49"/>
    </location>
</feature>